<organism evidence="1 2">
    <name type="scientific">Penaeus vannamei</name>
    <name type="common">Whiteleg shrimp</name>
    <name type="synonym">Litopenaeus vannamei</name>
    <dbReference type="NCBI Taxonomy" id="6689"/>
    <lineage>
        <taxon>Eukaryota</taxon>
        <taxon>Metazoa</taxon>
        <taxon>Ecdysozoa</taxon>
        <taxon>Arthropoda</taxon>
        <taxon>Crustacea</taxon>
        <taxon>Multicrustacea</taxon>
        <taxon>Malacostraca</taxon>
        <taxon>Eumalacostraca</taxon>
        <taxon>Eucarida</taxon>
        <taxon>Decapoda</taxon>
        <taxon>Dendrobranchiata</taxon>
        <taxon>Penaeoidea</taxon>
        <taxon>Penaeidae</taxon>
        <taxon>Penaeus</taxon>
    </lineage>
</organism>
<dbReference type="EMBL" id="QCYY01000553">
    <property type="protein sequence ID" value="ROT84381.1"/>
    <property type="molecule type" value="Genomic_DNA"/>
</dbReference>
<name>A0A3R7MKW1_PENVA</name>
<protein>
    <submittedName>
        <fullName evidence="1">Uncharacterized protein</fullName>
    </submittedName>
</protein>
<evidence type="ECO:0000313" key="1">
    <source>
        <dbReference type="EMBL" id="ROT84381.1"/>
    </source>
</evidence>
<proteinExistence type="predicted"/>
<sequence length="429" mass="47332">MTIAPNAAHPRSTPRFPTPQEMSRYRAHCDCAIGTFSCLPEPASSNFIDVRAGEVHSDLSLRNGSSLSQTIKKPKQILLTALTWGIKVTHLLRIFNSILSVSLSFSSALFSSTLLSFFLCRQPTYFLPFPYSISPRPSFCPYFMTVFLTFHSLTPIPLLNPFTISPFPFILVHIHHHFSLLTSSFCLSSQFSLILIIHHPTFPSFLSSSHPLNSSPFHSLSFHPLPTIPSPLLPYPPSFPSSSPLPSPTSSFPPLSLFLHLSSLPFFLSPPLSPLLSSSHFLLPPLLPIPPNLPLPSPPISSPRSRLIITPHFCPLPSSLPPIPLPFIPCLPHLPYSPPDFPPTLPSPFTSFLPGPLPLPSPPVPPLPSLFLLLHLSPPSFAPPLHSFLSILLYLSLLRVWIMVSVRPKLLPKILSSLHLLSPLSCFHE</sequence>
<reference evidence="1 2" key="1">
    <citation type="submission" date="2018-04" db="EMBL/GenBank/DDBJ databases">
        <authorList>
            <person name="Zhang X."/>
            <person name="Yuan J."/>
            <person name="Li F."/>
            <person name="Xiang J."/>
        </authorList>
    </citation>
    <scope>NUCLEOTIDE SEQUENCE [LARGE SCALE GENOMIC DNA]</scope>
    <source>
        <tissue evidence="1">Muscle</tissue>
    </source>
</reference>
<reference evidence="1 2" key="2">
    <citation type="submission" date="2019-01" db="EMBL/GenBank/DDBJ databases">
        <title>The decoding of complex shrimp genome reveals the adaptation for benthos swimmer, frequently molting mechanism and breeding impact on genome.</title>
        <authorList>
            <person name="Sun Y."/>
            <person name="Gao Y."/>
            <person name="Yu Y."/>
        </authorList>
    </citation>
    <scope>NUCLEOTIDE SEQUENCE [LARGE SCALE GENOMIC DNA]</scope>
    <source>
        <tissue evidence="1">Muscle</tissue>
    </source>
</reference>
<keyword evidence="2" id="KW-1185">Reference proteome</keyword>
<accession>A0A3R7MKW1</accession>
<dbReference type="AlphaFoldDB" id="A0A3R7MKW1"/>
<evidence type="ECO:0000313" key="2">
    <source>
        <dbReference type="Proteomes" id="UP000283509"/>
    </source>
</evidence>
<comment type="caution">
    <text evidence="1">The sequence shown here is derived from an EMBL/GenBank/DDBJ whole genome shotgun (WGS) entry which is preliminary data.</text>
</comment>
<dbReference type="Proteomes" id="UP000283509">
    <property type="component" value="Unassembled WGS sequence"/>
</dbReference>
<gene>
    <name evidence="1" type="ORF">C7M84_022432</name>
</gene>